<gene>
    <name evidence="1" type="ORF">H4683_002828</name>
</gene>
<sequence length="38" mass="4485">MQFDKFVNCAWDWSLARGIGRLRVGLVACAWDWSLEKR</sequence>
<name>A0A927R576_9BACL</name>
<organism evidence="1 2">
    <name type="scientific">Sporosarcina limicola</name>
    <dbReference type="NCBI Taxonomy" id="34101"/>
    <lineage>
        <taxon>Bacteria</taxon>
        <taxon>Bacillati</taxon>
        <taxon>Bacillota</taxon>
        <taxon>Bacilli</taxon>
        <taxon>Bacillales</taxon>
        <taxon>Caryophanaceae</taxon>
        <taxon>Sporosarcina</taxon>
    </lineage>
</organism>
<comment type="caution">
    <text evidence="1">The sequence shown here is derived from an EMBL/GenBank/DDBJ whole genome shotgun (WGS) entry which is preliminary data.</text>
</comment>
<dbReference type="EMBL" id="JADBEL010000016">
    <property type="protein sequence ID" value="MBE1555708.1"/>
    <property type="molecule type" value="Genomic_DNA"/>
</dbReference>
<protein>
    <submittedName>
        <fullName evidence="1">Uncharacterized protein</fullName>
    </submittedName>
</protein>
<evidence type="ECO:0000313" key="2">
    <source>
        <dbReference type="Proteomes" id="UP000658225"/>
    </source>
</evidence>
<accession>A0A927R576</accession>
<dbReference type="AlphaFoldDB" id="A0A927R576"/>
<dbReference type="Proteomes" id="UP000658225">
    <property type="component" value="Unassembled WGS sequence"/>
</dbReference>
<evidence type="ECO:0000313" key="1">
    <source>
        <dbReference type="EMBL" id="MBE1555708.1"/>
    </source>
</evidence>
<keyword evidence="2" id="KW-1185">Reference proteome</keyword>
<reference evidence="1" key="1">
    <citation type="submission" date="2020-10" db="EMBL/GenBank/DDBJ databases">
        <title>Genomic Encyclopedia of Type Strains, Phase IV (KMG-IV): sequencing the most valuable type-strain genomes for metagenomic binning, comparative biology and taxonomic classification.</title>
        <authorList>
            <person name="Goeker M."/>
        </authorList>
    </citation>
    <scope>NUCLEOTIDE SEQUENCE</scope>
    <source>
        <strain evidence="1">DSM 13886</strain>
    </source>
</reference>
<proteinExistence type="predicted"/>